<proteinExistence type="predicted"/>
<accession>A0AAT9FKB1</accession>
<dbReference type="InterPro" id="IPR013324">
    <property type="entry name" value="RNA_pol_sigma_r3/r4-like"/>
</dbReference>
<evidence type="ECO:0000313" key="1">
    <source>
        <dbReference type="EMBL" id="BDS06409.1"/>
    </source>
</evidence>
<gene>
    <name evidence="1" type="ORF">NT6N_14490</name>
</gene>
<dbReference type="SUPFAM" id="SSF88659">
    <property type="entry name" value="Sigma3 and sigma4 domains of RNA polymerase sigma factors"/>
    <property type="match status" value="1"/>
</dbReference>
<name>A0AAT9FKB1_9BACT</name>
<dbReference type="EMBL" id="AP026866">
    <property type="protein sequence ID" value="BDS06409.1"/>
    <property type="molecule type" value="Genomic_DNA"/>
</dbReference>
<dbReference type="GO" id="GO:0006352">
    <property type="term" value="P:DNA-templated transcription initiation"/>
    <property type="evidence" value="ECO:0007669"/>
    <property type="project" value="InterPro"/>
</dbReference>
<dbReference type="GO" id="GO:0003700">
    <property type="term" value="F:DNA-binding transcription factor activity"/>
    <property type="evidence" value="ECO:0007669"/>
    <property type="project" value="InterPro"/>
</dbReference>
<protein>
    <recommendedName>
        <fullName evidence="2">Sigma-70 family RNA polymerase sigma factor</fullName>
    </recommendedName>
</protein>
<organism evidence="1">
    <name type="scientific">Oceaniferula spumae</name>
    <dbReference type="NCBI Taxonomy" id="2979115"/>
    <lineage>
        <taxon>Bacteria</taxon>
        <taxon>Pseudomonadati</taxon>
        <taxon>Verrucomicrobiota</taxon>
        <taxon>Verrucomicrobiia</taxon>
        <taxon>Verrucomicrobiales</taxon>
        <taxon>Verrucomicrobiaceae</taxon>
        <taxon>Oceaniferula</taxon>
    </lineage>
</organism>
<dbReference type="Gene3D" id="1.10.1740.10">
    <property type="match status" value="1"/>
</dbReference>
<reference evidence="1" key="1">
    <citation type="submission" date="2024-07" db="EMBL/GenBank/DDBJ databases">
        <title>Complete genome sequence of Verrucomicrobiaceae bacterium NT6N.</title>
        <authorList>
            <person name="Huang C."/>
            <person name="Takami H."/>
            <person name="Hamasaki K."/>
        </authorList>
    </citation>
    <scope>NUCLEOTIDE SEQUENCE</scope>
    <source>
        <strain evidence="1">NT6N</strain>
    </source>
</reference>
<sequence>MTEHINDSNLVTAALSGDAAACAQIGSKDTISWLEAVLVKRGASRSEASDITADLIADCFGGKTGKPPLLEKYNGKGKLRAFLTRAAINRLIDYKRHAKFQGQLPNRNLDSAPTDEFDLLAGDDHASQPDEDQLVNLLRDALVHSFSKCDPLYLLLMRLVVVHGVRQDTVGTLFGWSQSKVSRAITSVMVTIKEETMAEIKAADPWLELEWEDFLSLCRSSTGFLVGAMGT</sequence>
<dbReference type="SUPFAM" id="SSF88946">
    <property type="entry name" value="Sigma2 domain of RNA polymerase sigma factors"/>
    <property type="match status" value="1"/>
</dbReference>
<evidence type="ECO:0008006" key="2">
    <source>
        <dbReference type="Google" id="ProtNLM"/>
    </source>
</evidence>
<dbReference type="AlphaFoldDB" id="A0AAT9FKB1"/>
<dbReference type="KEGG" id="osu:NT6N_14490"/>
<dbReference type="InterPro" id="IPR013325">
    <property type="entry name" value="RNA_pol_sigma_r2"/>
</dbReference>